<dbReference type="EMBL" id="JAMQOS010000001">
    <property type="protein sequence ID" value="MDS0281553.1"/>
    <property type="molecule type" value="Genomic_DNA"/>
</dbReference>
<organism evidence="3 4">
    <name type="scientific">Haloarcula onubensis</name>
    <dbReference type="NCBI Taxonomy" id="2950539"/>
    <lineage>
        <taxon>Archaea</taxon>
        <taxon>Methanobacteriati</taxon>
        <taxon>Methanobacteriota</taxon>
        <taxon>Stenosarchaea group</taxon>
        <taxon>Halobacteria</taxon>
        <taxon>Halobacteriales</taxon>
        <taxon>Haloarculaceae</taxon>
        <taxon>Haloarcula</taxon>
    </lineage>
</organism>
<dbReference type="Proteomes" id="UP001268864">
    <property type="component" value="Unassembled WGS sequence"/>
</dbReference>
<feature type="transmembrane region" description="Helical" evidence="2">
    <location>
        <begin position="534"/>
        <end position="558"/>
    </location>
</feature>
<feature type="transmembrane region" description="Helical" evidence="2">
    <location>
        <begin position="505"/>
        <end position="522"/>
    </location>
</feature>
<reference evidence="3 4" key="1">
    <citation type="submission" date="2022-06" db="EMBL/GenBank/DDBJ databases">
        <title>Halomicroarcula sp. a new haloarchaeum isolate from saline soil.</title>
        <authorList>
            <person name="Strakova D."/>
            <person name="Galisteo C."/>
            <person name="Sanchez-Porro C."/>
            <person name="Ventosa A."/>
        </authorList>
    </citation>
    <scope>NUCLEOTIDE SEQUENCE [LARGE SCALE GENOMIC DNA]</scope>
    <source>
        <strain evidence="3 4">S3CR25-11</strain>
    </source>
</reference>
<name>A0ABU2FLC9_9EURY</name>
<feature type="transmembrane region" description="Helical" evidence="2">
    <location>
        <begin position="176"/>
        <end position="195"/>
    </location>
</feature>
<feature type="region of interest" description="Disordered" evidence="1">
    <location>
        <begin position="348"/>
        <end position="369"/>
    </location>
</feature>
<feature type="transmembrane region" description="Helical" evidence="2">
    <location>
        <begin position="304"/>
        <end position="326"/>
    </location>
</feature>
<feature type="transmembrane region" description="Helical" evidence="2">
    <location>
        <begin position="564"/>
        <end position="584"/>
    </location>
</feature>
<evidence type="ECO:0000256" key="1">
    <source>
        <dbReference type="SAM" id="MobiDB-lite"/>
    </source>
</evidence>
<accession>A0ABU2FLC9</accession>
<comment type="caution">
    <text evidence="3">The sequence shown here is derived from an EMBL/GenBank/DDBJ whole genome shotgun (WGS) entry which is preliminary data.</text>
</comment>
<feature type="transmembrane region" description="Helical" evidence="2">
    <location>
        <begin position="596"/>
        <end position="620"/>
    </location>
</feature>
<feature type="transmembrane region" description="Helical" evidence="2">
    <location>
        <begin position="150"/>
        <end position="170"/>
    </location>
</feature>
<sequence>MSLASATDRVREYAAVERRRTVIGVLFGDRIGLLAFLGSLCLFGIVWQTAVFITDTYALVNGLYALSNGDLFLTEAAYGPSLDTPGVNRASGGLIARNYGVIVLSLPFWVVLESIAAVASLRVALVGLWSLALLAFIVHLGRALGRDTTTVAAGLALAVFVANVAIARPLDPAATHLYALQLFHITVAAFGPVLCYRLLRRLDSERIAVAATTLLLVGTPLALWATIAKRHAVTSTVVLAVAYALYRSRADPDGALVDSRVTFRALAYALVGLYAWVQAPEALLMLVVLAAVDVPTARDNSPRTLAIVAGVFLLSLLPFFLTNLALTGSPVEPPRLFATAGSSDAVSAGGSSSAGGGSDSAGGGSGVTSDAPALPGPVLRALGLLSTVTRPLQLLARELGAGATMLATDPAAFWQTLVRSGDAAATLNISGSESVNLSLLESAPVLGALVGGLSALGRRLRDRPRLTRLPEAGTVVDAFAILLCTSLTLLYASRLPIHAQLTVRYLFPLFPLGVYLLVRLPVVRTTLHTHWRLFAWSTAGTVLIGGQLIAVAVFATAVGLGEAFQLHALLALATATPLAAWSLLGRSDGRAGQAGAVLVGVATGLSTVFVLLVALEYYSIGDSHLLPMVRLLAERVELL</sequence>
<evidence type="ECO:0000256" key="2">
    <source>
        <dbReference type="SAM" id="Phobius"/>
    </source>
</evidence>
<feature type="transmembrane region" description="Helical" evidence="2">
    <location>
        <begin position="469"/>
        <end position="493"/>
    </location>
</feature>
<keyword evidence="2" id="KW-1133">Transmembrane helix</keyword>
<evidence type="ECO:0000313" key="4">
    <source>
        <dbReference type="Proteomes" id="UP001268864"/>
    </source>
</evidence>
<feature type="transmembrane region" description="Helical" evidence="2">
    <location>
        <begin position="266"/>
        <end position="292"/>
    </location>
</feature>
<feature type="transmembrane region" description="Helical" evidence="2">
    <location>
        <begin position="21"/>
        <end position="47"/>
    </location>
</feature>
<gene>
    <name evidence="3" type="ORF">NDI86_05405</name>
</gene>
<evidence type="ECO:0000313" key="3">
    <source>
        <dbReference type="EMBL" id="MDS0281553.1"/>
    </source>
</evidence>
<feature type="transmembrane region" description="Helical" evidence="2">
    <location>
        <begin position="207"/>
        <end position="225"/>
    </location>
</feature>
<dbReference type="RefSeq" id="WP_310899388.1">
    <property type="nucleotide sequence ID" value="NZ_JAMQOS010000001.1"/>
</dbReference>
<keyword evidence="2" id="KW-0812">Transmembrane</keyword>
<feature type="compositionally biased region" description="Gly residues" evidence="1">
    <location>
        <begin position="352"/>
        <end position="366"/>
    </location>
</feature>
<feature type="transmembrane region" description="Helical" evidence="2">
    <location>
        <begin position="115"/>
        <end position="138"/>
    </location>
</feature>
<proteinExistence type="predicted"/>
<protein>
    <submittedName>
        <fullName evidence="3">Uncharacterized protein</fullName>
    </submittedName>
</protein>
<keyword evidence="2" id="KW-0472">Membrane</keyword>
<keyword evidence="4" id="KW-1185">Reference proteome</keyword>